<accession>A0ABW7EVM0</accession>
<comment type="caution">
    <text evidence="1">The sequence shown here is derived from an EMBL/GenBank/DDBJ whole genome shotgun (WGS) entry which is preliminary data.</text>
</comment>
<name>A0ABW7EVM0_9BURK</name>
<dbReference type="EMBL" id="JBIGHV010000001">
    <property type="protein sequence ID" value="MFG6428406.1"/>
    <property type="molecule type" value="Genomic_DNA"/>
</dbReference>
<dbReference type="RefSeq" id="WP_394475336.1">
    <property type="nucleotide sequence ID" value="NZ_JBIGHV010000001.1"/>
</dbReference>
<organism evidence="1 2">
    <name type="scientific">Pelomonas parva</name>
    <dbReference type="NCBI Taxonomy" id="3299032"/>
    <lineage>
        <taxon>Bacteria</taxon>
        <taxon>Pseudomonadati</taxon>
        <taxon>Pseudomonadota</taxon>
        <taxon>Betaproteobacteria</taxon>
        <taxon>Burkholderiales</taxon>
        <taxon>Sphaerotilaceae</taxon>
        <taxon>Roseateles</taxon>
    </lineage>
</organism>
<proteinExistence type="predicted"/>
<evidence type="ECO:0000313" key="1">
    <source>
        <dbReference type="EMBL" id="MFG6428406.1"/>
    </source>
</evidence>
<reference evidence="1 2" key="1">
    <citation type="submission" date="2024-08" db="EMBL/GenBank/DDBJ databases">
        <authorList>
            <person name="Lu H."/>
        </authorList>
    </citation>
    <scope>NUCLEOTIDE SEQUENCE [LARGE SCALE GENOMIC DNA]</scope>
    <source>
        <strain evidence="1 2">LYH14W</strain>
    </source>
</reference>
<protein>
    <submittedName>
        <fullName evidence="1">Uncharacterized protein</fullName>
    </submittedName>
</protein>
<evidence type="ECO:0000313" key="2">
    <source>
        <dbReference type="Proteomes" id="UP001606210"/>
    </source>
</evidence>
<gene>
    <name evidence="1" type="ORF">ACG00Y_00685</name>
</gene>
<dbReference type="Proteomes" id="UP001606210">
    <property type="component" value="Unassembled WGS sequence"/>
</dbReference>
<keyword evidence="2" id="KW-1185">Reference proteome</keyword>
<sequence>MTLNASLRNRVRRLEALAAPPVPVVAGLLLRPGIGQVEAQCRFDAVRGIAETLYVANLARVPLRKD</sequence>